<gene>
    <name evidence="2" type="ORF">A3F83_10550</name>
</gene>
<organism evidence="2 3">
    <name type="scientific">Candidatus Glassbacteria bacterium RIFCSPLOWO2_12_FULL_58_11</name>
    <dbReference type="NCBI Taxonomy" id="1817867"/>
    <lineage>
        <taxon>Bacteria</taxon>
        <taxon>Candidatus Glassiibacteriota</taxon>
    </lineage>
</organism>
<evidence type="ECO:0000313" key="2">
    <source>
        <dbReference type="EMBL" id="OGG02343.1"/>
    </source>
</evidence>
<dbReference type="PROSITE" id="PS51257">
    <property type="entry name" value="PROKAR_LIPOPROTEIN"/>
    <property type="match status" value="1"/>
</dbReference>
<protein>
    <recommendedName>
        <fullName evidence="4">Lipoprotein</fullName>
    </recommendedName>
</protein>
<name>A0A1F5YQJ7_9BACT</name>
<reference evidence="2 3" key="1">
    <citation type="journal article" date="2016" name="Nat. Commun.">
        <title>Thousands of microbial genomes shed light on interconnected biogeochemical processes in an aquifer system.</title>
        <authorList>
            <person name="Anantharaman K."/>
            <person name="Brown C.T."/>
            <person name="Hug L.A."/>
            <person name="Sharon I."/>
            <person name="Castelle C.J."/>
            <person name="Probst A.J."/>
            <person name="Thomas B.C."/>
            <person name="Singh A."/>
            <person name="Wilkins M.J."/>
            <person name="Karaoz U."/>
            <person name="Brodie E.L."/>
            <person name="Williams K.H."/>
            <person name="Hubbard S.S."/>
            <person name="Banfield J.F."/>
        </authorList>
    </citation>
    <scope>NUCLEOTIDE SEQUENCE [LARGE SCALE GENOMIC DNA]</scope>
</reference>
<evidence type="ECO:0000313" key="3">
    <source>
        <dbReference type="Proteomes" id="UP000179129"/>
    </source>
</evidence>
<sequence length="227" mass="23612">MTGIKLLACAFLAGCLALACGGSGKEDPLATELGSTEGRLTLGGNGPNQAVTDLNGLNVAQTMNVAFFAVYTKTVQAMTKDPQVTSNLRITGNYSGYAIADGGGVTDTTGGTTQSFSFKLTLFDYSDDGALFFGGALECTGLIVWTGSQGAAKNVFIKDTIVMAGNYKAIADYDHYILPTDSNGNLVSLFDTPGLNQIPNRDGEITFTSNGKTVKVYPYVPKPGGGL</sequence>
<dbReference type="EMBL" id="MFIX01000186">
    <property type="protein sequence ID" value="OGG02343.1"/>
    <property type="molecule type" value="Genomic_DNA"/>
</dbReference>
<feature type="chain" id="PRO_5009522606" description="Lipoprotein" evidence="1">
    <location>
        <begin position="20"/>
        <end position="227"/>
    </location>
</feature>
<keyword evidence="1" id="KW-0732">Signal</keyword>
<dbReference type="AlphaFoldDB" id="A0A1F5YQJ7"/>
<feature type="signal peptide" evidence="1">
    <location>
        <begin position="1"/>
        <end position="19"/>
    </location>
</feature>
<evidence type="ECO:0000256" key="1">
    <source>
        <dbReference type="SAM" id="SignalP"/>
    </source>
</evidence>
<evidence type="ECO:0008006" key="4">
    <source>
        <dbReference type="Google" id="ProtNLM"/>
    </source>
</evidence>
<comment type="caution">
    <text evidence="2">The sequence shown here is derived from an EMBL/GenBank/DDBJ whole genome shotgun (WGS) entry which is preliminary data.</text>
</comment>
<dbReference type="Proteomes" id="UP000179129">
    <property type="component" value="Unassembled WGS sequence"/>
</dbReference>
<proteinExistence type="predicted"/>
<accession>A0A1F5YQJ7</accession>